<dbReference type="Pfam" id="PF00246">
    <property type="entry name" value="Peptidase_M14"/>
    <property type="match status" value="1"/>
</dbReference>
<evidence type="ECO:0000256" key="1">
    <source>
        <dbReference type="ARBA" id="ARBA00001947"/>
    </source>
</evidence>
<dbReference type="AlphaFoldDB" id="A0A1R2BTF6"/>
<sequence length="674" mass="77977">MITTSSYIICDNSSVDMNSQDLSKRNSPLPMINISTEVHPINYQQLESKLVYINNNIRNPLASMPLFRNYLDEITKAKISMINTKDLLNFYKARIEEDSQCPKAKIANIEFSSNFESGNLQRVYQHKDNEYVLILHEDYGNPKYTQWFYFNARSRYQEKVRFHIVNISKKDDGLMQGMQIVIKRGSEWERGGEDTIFREASEFYEYLDPTNLYALSFTYSFQDTYTVSFAYSFPYTHTQVTEWLHNVSNFNHDICQITPLCKTLSGATCEMITITSEINLYTDLKKTQISEKKAVFFMGRVHPSESPSSYIVQGLVNFLTSKSFEARTLRKNFVFKIIPMINPDGVRYGNSRCSLLGIDLNRRWAEANEILHPEIYSAKELIKSTKEMHEVVMYCDIHSHAKKRNVFMYGCRISHPDKVMKKKNLMAKMIPMLLDKKNSNFSYKDSHFKMDKDKESTGRIVVYKEMGVVNSYTLETSFFGKDNGESFKVENWEGIGADLALMCLNLISPLAIKAGMRCALEWYKKQKSYKKKHNKPSKSKAKRFKTHKNSVEFQQEINESSSDDIDSQNDCEKLPQIQSPHKKLLKVASLSSVIKKEKPLNIIYQKKQKPGKSQRNVKGSLESVQSRKVIETFPSLDIFVDKKKASELKTKLAMTNFKVKEPSERLPAIKLGFI</sequence>
<dbReference type="Pfam" id="PF18027">
    <property type="entry name" value="Pepdidase_M14_N"/>
    <property type="match status" value="1"/>
</dbReference>
<protein>
    <recommendedName>
        <fullName evidence="4">Peptidase M14 domain-containing protein</fullName>
    </recommendedName>
</protein>
<dbReference type="OrthoDB" id="10253041at2759"/>
<dbReference type="PANTHER" id="PTHR12756:SF11">
    <property type="entry name" value="CYTOSOLIC CARBOXYPEPTIDASE 1"/>
    <property type="match status" value="1"/>
</dbReference>
<evidence type="ECO:0000256" key="2">
    <source>
        <dbReference type="ARBA" id="ARBA00005988"/>
    </source>
</evidence>
<dbReference type="SUPFAM" id="SSF53187">
    <property type="entry name" value="Zn-dependent exopeptidases"/>
    <property type="match status" value="1"/>
</dbReference>
<name>A0A1R2BTF6_9CILI</name>
<accession>A0A1R2BTF6</accession>
<evidence type="ECO:0000313" key="6">
    <source>
        <dbReference type="Proteomes" id="UP000187209"/>
    </source>
</evidence>
<feature type="active site" description="Proton donor/acceptor" evidence="3">
    <location>
        <position position="475"/>
    </location>
</feature>
<proteinExistence type="inferred from homology"/>
<gene>
    <name evidence="5" type="ORF">SteCoe_19700</name>
</gene>
<dbReference type="InterPro" id="IPR040626">
    <property type="entry name" value="Pepdidase_M14_N"/>
</dbReference>
<comment type="caution">
    <text evidence="5">The sequence shown here is derived from an EMBL/GenBank/DDBJ whole genome shotgun (WGS) entry which is preliminary data.</text>
</comment>
<dbReference type="GO" id="GO:0004181">
    <property type="term" value="F:metallocarboxypeptidase activity"/>
    <property type="evidence" value="ECO:0007669"/>
    <property type="project" value="InterPro"/>
</dbReference>
<organism evidence="5 6">
    <name type="scientific">Stentor coeruleus</name>
    <dbReference type="NCBI Taxonomy" id="5963"/>
    <lineage>
        <taxon>Eukaryota</taxon>
        <taxon>Sar</taxon>
        <taxon>Alveolata</taxon>
        <taxon>Ciliophora</taxon>
        <taxon>Postciliodesmatophora</taxon>
        <taxon>Heterotrichea</taxon>
        <taxon>Heterotrichida</taxon>
        <taxon>Stentoridae</taxon>
        <taxon>Stentor</taxon>
    </lineage>
</organism>
<feature type="domain" description="Peptidase M14" evidence="4">
    <location>
        <begin position="233"/>
        <end position="502"/>
    </location>
</feature>
<evidence type="ECO:0000256" key="3">
    <source>
        <dbReference type="PROSITE-ProRule" id="PRU01379"/>
    </source>
</evidence>
<dbReference type="PROSITE" id="PS52035">
    <property type="entry name" value="PEPTIDASE_M14"/>
    <property type="match status" value="1"/>
</dbReference>
<dbReference type="Gene3D" id="2.60.40.3120">
    <property type="match status" value="1"/>
</dbReference>
<comment type="similarity">
    <text evidence="2 3">Belongs to the peptidase M14 family.</text>
</comment>
<reference evidence="5 6" key="1">
    <citation type="submission" date="2016-11" db="EMBL/GenBank/DDBJ databases">
        <title>The macronuclear genome of Stentor coeruleus: a giant cell with tiny introns.</title>
        <authorList>
            <person name="Slabodnick M."/>
            <person name="Ruby J.G."/>
            <person name="Reiff S.B."/>
            <person name="Swart E.C."/>
            <person name="Gosai S."/>
            <person name="Prabakaran S."/>
            <person name="Witkowska E."/>
            <person name="Larue G.E."/>
            <person name="Fisher S."/>
            <person name="Freeman R.M."/>
            <person name="Gunawardena J."/>
            <person name="Chu W."/>
            <person name="Stover N.A."/>
            <person name="Gregory B.D."/>
            <person name="Nowacki M."/>
            <person name="Derisi J."/>
            <person name="Roy S.W."/>
            <person name="Marshall W.F."/>
            <person name="Sood P."/>
        </authorList>
    </citation>
    <scope>NUCLEOTIDE SEQUENCE [LARGE SCALE GENOMIC DNA]</scope>
    <source>
        <strain evidence="5">WM001</strain>
    </source>
</reference>
<evidence type="ECO:0000259" key="4">
    <source>
        <dbReference type="PROSITE" id="PS52035"/>
    </source>
</evidence>
<dbReference type="InterPro" id="IPR000834">
    <property type="entry name" value="Peptidase_M14"/>
</dbReference>
<dbReference type="Proteomes" id="UP000187209">
    <property type="component" value="Unassembled WGS sequence"/>
</dbReference>
<dbReference type="GO" id="GO:0006508">
    <property type="term" value="P:proteolysis"/>
    <property type="evidence" value="ECO:0007669"/>
    <property type="project" value="InterPro"/>
</dbReference>
<keyword evidence="6" id="KW-1185">Reference proteome</keyword>
<comment type="cofactor">
    <cofactor evidence="1">
        <name>Zn(2+)</name>
        <dbReference type="ChEBI" id="CHEBI:29105"/>
    </cofactor>
</comment>
<dbReference type="Gene3D" id="3.40.630.10">
    <property type="entry name" value="Zn peptidases"/>
    <property type="match status" value="1"/>
</dbReference>
<dbReference type="PANTHER" id="PTHR12756">
    <property type="entry name" value="CYTOSOLIC CARBOXYPEPTIDASE"/>
    <property type="match status" value="1"/>
</dbReference>
<evidence type="ECO:0000313" key="5">
    <source>
        <dbReference type="EMBL" id="OMJ80103.1"/>
    </source>
</evidence>
<dbReference type="InterPro" id="IPR050821">
    <property type="entry name" value="Cytosolic_carboxypeptidase"/>
</dbReference>
<dbReference type="GO" id="GO:0008270">
    <property type="term" value="F:zinc ion binding"/>
    <property type="evidence" value="ECO:0007669"/>
    <property type="project" value="InterPro"/>
</dbReference>
<dbReference type="EMBL" id="MPUH01000438">
    <property type="protein sequence ID" value="OMJ80103.1"/>
    <property type="molecule type" value="Genomic_DNA"/>
</dbReference>